<evidence type="ECO:0000313" key="3">
    <source>
        <dbReference type="Proteomes" id="UP000308528"/>
    </source>
</evidence>
<comment type="caution">
    <text evidence="2">The sequence shown here is derived from an EMBL/GenBank/DDBJ whole genome shotgun (WGS) entry which is preliminary data.</text>
</comment>
<sequence>MQSVSAAATQYFVDRDSIVRRIWGNGDTILFIFAGAAAEFALNKAVDWLYFTGRLPADPMGRLFSTVGYARTIVFSKRRDALNAIDSMAHIHAGVESRRGARIPDWAYRDVLFMLIDYSIRSYEILERKLTPEEREEVFTVFHRVGTRMGVRGLPATYPEWEVMRHGHLNENLERGPYTIDLFRQYRKHLGTPRYLLLREAQMLVVPERVSRLLHFRGFSLIAPLLGLYKIGRRVGLDRPLKALLLPPAYQQEIRALDHAP</sequence>
<organism evidence="2 3">
    <name type="scientific">Neolewinella litorea</name>
    <dbReference type="NCBI Taxonomy" id="2562452"/>
    <lineage>
        <taxon>Bacteria</taxon>
        <taxon>Pseudomonadati</taxon>
        <taxon>Bacteroidota</taxon>
        <taxon>Saprospiria</taxon>
        <taxon>Saprospirales</taxon>
        <taxon>Lewinellaceae</taxon>
        <taxon>Neolewinella</taxon>
    </lineage>
</organism>
<keyword evidence="3" id="KW-1185">Reference proteome</keyword>
<dbReference type="GO" id="GO:0016491">
    <property type="term" value="F:oxidoreductase activity"/>
    <property type="evidence" value="ECO:0007669"/>
    <property type="project" value="InterPro"/>
</dbReference>
<dbReference type="Pfam" id="PF09995">
    <property type="entry name" value="MPAB_Lcp_cat"/>
    <property type="match status" value="1"/>
</dbReference>
<dbReference type="OrthoDB" id="5498485at2"/>
<evidence type="ECO:0000313" key="2">
    <source>
        <dbReference type="EMBL" id="THH40489.1"/>
    </source>
</evidence>
<feature type="domain" description="ER-bound oxygenase mpaB/mpaB'/Rubber oxygenase catalytic" evidence="1">
    <location>
        <begin position="46"/>
        <end position="217"/>
    </location>
</feature>
<protein>
    <submittedName>
        <fullName evidence="2">DUF2236 domain-containing protein</fullName>
    </submittedName>
</protein>
<proteinExistence type="predicted"/>
<dbReference type="InterPro" id="IPR018713">
    <property type="entry name" value="MPAB/Lcp_cat_dom"/>
</dbReference>
<dbReference type="AlphaFoldDB" id="A0A4S4NKX4"/>
<reference evidence="2 3" key="1">
    <citation type="submission" date="2019-04" db="EMBL/GenBank/DDBJ databases">
        <title>Lewinella litorea sp. nov., isolated from a marine sand.</title>
        <authorList>
            <person name="Yoon J.-H."/>
        </authorList>
    </citation>
    <scope>NUCLEOTIDE SEQUENCE [LARGE SCALE GENOMIC DNA]</scope>
    <source>
        <strain evidence="2 3">HSMS-39</strain>
    </source>
</reference>
<dbReference type="RefSeq" id="WP_136457800.1">
    <property type="nucleotide sequence ID" value="NZ_SRSF01000002.1"/>
</dbReference>
<dbReference type="Proteomes" id="UP000308528">
    <property type="component" value="Unassembled WGS sequence"/>
</dbReference>
<accession>A0A4S4NKX4</accession>
<dbReference type="EMBL" id="SRSF01000002">
    <property type="protein sequence ID" value="THH40489.1"/>
    <property type="molecule type" value="Genomic_DNA"/>
</dbReference>
<evidence type="ECO:0000259" key="1">
    <source>
        <dbReference type="Pfam" id="PF09995"/>
    </source>
</evidence>
<gene>
    <name evidence="2" type="ORF">E4021_07065</name>
</gene>
<name>A0A4S4NKX4_9BACT</name>